<sequence length="1192" mass="139307">MVTLTGNSLPKRQQELNNQVIEAASKNIPFDVIKAGQETSDVDRLFKIDLAAKYRNTDYILETLKSGDPLYISRVLKKCHWIYDDEFSNIMNTDFLHHNVFPLMSIKMKKKLLAALTMNITNENRAADFYHYCKKTKLDNLAEKFLIFTSESFKLDLIQRSIHDIPQRDKYFKSLFGASFTLFEAYLQQDAWTNNVLHECSYLYSVSDVKYLDMLEKHLKIKSGQDFTLGLRISKDIVVKHKKRILEKPDLYLSILNLGKLLRHSSRNEVEFFAIFLLPNNLSEFWRKSNQTKFKQIINVAQDDEKYAFAKKIFADKYHNEEFEMFKQFYDEKYYNLMTSVEREAWALKHLASGQEILGSGKDYVWYQFLKFDKAFEEIKKCILTATDKNKRADLLEVLVQSAKSNEELEKVFGYYYQRHANERKQNKNDFLHTVLNHHNVFKFDDKCWEAFNKILCSLKVYDASGDAEFKIVAIIYHILNDKAMPEALIQYMESAMAMYSVKIHIENVDAESKIKVYDYIFKFYMDRILKFEPGTKDDKLVLNMHFLLELMALFEKTKADVPNIILEFVNCDRDSYKYQQILQGSVVTTLTENDLLKLLKKDSKLVIEKLPEVKRVIDDSWNFKMKHLLNKVKVYFSNDIAKEFIILFNEMLTEISYSKTANAAVYGIFQLSEEDYKISFLNKYAPQSAKIEHDTIDRTLLYTQEAICRLACYSRPPVPLSNMLMYLKGDYVHFCLPMFNRYLTNLPMPLCLKFVESLIDAPVSIQKHGLRLAFQCFSAENLKKLVLDAWKNTKNVSIRSVIYKALFEKTANEPDNELCDALKALTLDLHDTDDDELFGLLKYDVKKLPADFIGDFVEALWAAVSVFKDNEQNITRKTFVIKLMDDKMFLMKKETLKGIVSEHVKSMFGNEDKNIQYDEKCKDLHLAKWEIVAHYIEYYTSNESDLSESIEMAKFIVRRCLERWNDVACDIYVFRKLYLEFIENLDQIRFVPIAGTCGALLPDTKSFENAIPIFEAILADLQTTLPLHEIYIHVWNLRVIITNRKVIKESRLEYPTDVGVKAIEETGVKFGKEIGNMVKEAAENNTYFAYFSEDIKDLICYGARNIELHLRVGREINIKQEDIELSIARGLLELNTKETSLLALQILPLNKKCNLDLYKSVYNVLKENPDTEIQCCLFKKFSGDCKRRRLE</sequence>
<gene>
    <name evidence="1" type="ORF">ABMA27_009941</name>
</gene>
<evidence type="ECO:0000313" key="1">
    <source>
        <dbReference type="EMBL" id="KAL0860573.1"/>
    </source>
</evidence>
<keyword evidence="2" id="KW-1185">Reference proteome</keyword>
<name>A0ABR3H6Z8_LOXSC</name>
<dbReference type="EMBL" id="JBEUOH010000025">
    <property type="protein sequence ID" value="KAL0860573.1"/>
    <property type="molecule type" value="Genomic_DNA"/>
</dbReference>
<organism evidence="1 2">
    <name type="scientific">Loxostege sticticalis</name>
    <name type="common">Beet webworm moth</name>
    <dbReference type="NCBI Taxonomy" id="481309"/>
    <lineage>
        <taxon>Eukaryota</taxon>
        <taxon>Metazoa</taxon>
        <taxon>Ecdysozoa</taxon>
        <taxon>Arthropoda</taxon>
        <taxon>Hexapoda</taxon>
        <taxon>Insecta</taxon>
        <taxon>Pterygota</taxon>
        <taxon>Neoptera</taxon>
        <taxon>Endopterygota</taxon>
        <taxon>Lepidoptera</taxon>
        <taxon>Glossata</taxon>
        <taxon>Ditrysia</taxon>
        <taxon>Pyraloidea</taxon>
        <taxon>Crambidae</taxon>
        <taxon>Pyraustinae</taxon>
        <taxon>Loxostege</taxon>
    </lineage>
</organism>
<reference evidence="1 2" key="1">
    <citation type="submission" date="2024-06" db="EMBL/GenBank/DDBJ databases">
        <title>A chromosome-level genome assembly of beet webworm, Loxostege sticticalis.</title>
        <authorList>
            <person name="Zhang Y."/>
        </authorList>
    </citation>
    <scope>NUCLEOTIDE SEQUENCE [LARGE SCALE GENOMIC DNA]</scope>
    <source>
        <strain evidence="1">AQ026</strain>
        <tissue evidence="1">Whole body</tissue>
    </source>
</reference>
<dbReference type="Proteomes" id="UP001549920">
    <property type="component" value="Unassembled WGS sequence"/>
</dbReference>
<proteinExistence type="predicted"/>
<evidence type="ECO:0000313" key="2">
    <source>
        <dbReference type="Proteomes" id="UP001549920"/>
    </source>
</evidence>
<comment type="caution">
    <text evidence="1">The sequence shown here is derived from an EMBL/GenBank/DDBJ whole genome shotgun (WGS) entry which is preliminary data.</text>
</comment>
<accession>A0ABR3H6Z8</accession>
<protein>
    <submittedName>
        <fullName evidence="1">Uncharacterized protein</fullName>
    </submittedName>
</protein>